<feature type="region of interest" description="Disordered" evidence="4">
    <location>
        <begin position="82"/>
        <end position="143"/>
    </location>
</feature>
<proteinExistence type="inferred from homology"/>
<evidence type="ECO:0000256" key="3">
    <source>
        <dbReference type="ARBA" id="ARBA00023242"/>
    </source>
</evidence>
<reference evidence="5 6" key="2">
    <citation type="submission" date="2017-04" db="EMBL/GenBank/DDBJ databases">
        <title>CpG methylation of centromeres and impact of large insertions on vertebrate speciation.</title>
        <authorList>
            <person name="Ichikawa K."/>
            <person name="Yoshimura J."/>
            <person name="Morishita S."/>
        </authorList>
    </citation>
    <scope>NUCLEOTIDE SEQUENCE</scope>
    <source>
        <strain evidence="5 6">HSOK</strain>
    </source>
</reference>
<dbReference type="PANTHER" id="PTHR15367">
    <property type="entry name" value="DNA-DIRECTED RNA POLYMERASE III"/>
    <property type="match status" value="1"/>
</dbReference>
<protein>
    <submittedName>
        <fullName evidence="5">Uncharacterized protein</fullName>
    </submittedName>
</protein>
<comment type="subcellular location">
    <subcellularLocation>
        <location evidence="1">Nucleus</location>
    </subcellularLocation>
</comment>
<dbReference type="InterPro" id="IPR024661">
    <property type="entry name" value="RNA_pol_III_Rpc31"/>
</dbReference>
<evidence type="ECO:0000313" key="5">
    <source>
        <dbReference type="Ensembl" id="ENSORLP00015030195.1"/>
    </source>
</evidence>
<evidence type="ECO:0000256" key="2">
    <source>
        <dbReference type="ARBA" id="ARBA00008352"/>
    </source>
</evidence>
<accession>A0A3P9JD24</accession>
<evidence type="ECO:0000256" key="1">
    <source>
        <dbReference type="ARBA" id="ARBA00004123"/>
    </source>
</evidence>
<evidence type="ECO:0000313" key="6">
    <source>
        <dbReference type="Proteomes" id="UP000265200"/>
    </source>
</evidence>
<feature type="region of interest" description="Disordered" evidence="4">
    <location>
        <begin position="1"/>
        <end position="34"/>
    </location>
</feature>
<name>A0A3P9JD24_ORYLA</name>
<dbReference type="GO" id="GO:0006383">
    <property type="term" value="P:transcription by RNA polymerase III"/>
    <property type="evidence" value="ECO:0007669"/>
    <property type="project" value="InterPro"/>
</dbReference>
<reference evidence="5" key="4">
    <citation type="submission" date="2025-09" db="UniProtKB">
        <authorList>
            <consortium name="Ensembl"/>
        </authorList>
    </citation>
    <scope>IDENTIFICATION</scope>
    <source>
        <strain evidence="5">HSOK</strain>
    </source>
</reference>
<reference evidence="5" key="3">
    <citation type="submission" date="2025-08" db="UniProtKB">
        <authorList>
            <consortium name="Ensembl"/>
        </authorList>
    </citation>
    <scope>IDENTIFICATION</scope>
    <source>
        <strain evidence="5">HSOK</strain>
    </source>
</reference>
<dbReference type="Proteomes" id="UP000265200">
    <property type="component" value="Chromosome 16"/>
</dbReference>
<reference key="1">
    <citation type="journal article" date="2007" name="Nature">
        <title>The medaka draft genome and insights into vertebrate genome evolution.</title>
        <authorList>
            <person name="Kasahara M."/>
            <person name="Naruse K."/>
            <person name="Sasaki S."/>
            <person name="Nakatani Y."/>
            <person name="Qu W."/>
            <person name="Ahsan B."/>
            <person name="Yamada T."/>
            <person name="Nagayasu Y."/>
            <person name="Doi K."/>
            <person name="Kasai Y."/>
            <person name="Jindo T."/>
            <person name="Kobayashi D."/>
            <person name="Shimada A."/>
            <person name="Toyoda A."/>
            <person name="Kuroki Y."/>
            <person name="Fujiyama A."/>
            <person name="Sasaki T."/>
            <person name="Shimizu A."/>
            <person name="Asakawa S."/>
            <person name="Shimizu N."/>
            <person name="Hashimoto S."/>
            <person name="Yang J."/>
            <person name="Lee Y."/>
            <person name="Matsushima K."/>
            <person name="Sugano S."/>
            <person name="Sakaizumi M."/>
            <person name="Narita T."/>
            <person name="Ohishi K."/>
            <person name="Haga S."/>
            <person name="Ohta F."/>
            <person name="Nomoto H."/>
            <person name="Nogata K."/>
            <person name="Morishita T."/>
            <person name="Endo T."/>
            <person name="Shin-I T."/>
            <person name="Takeda H."/>
            <person name="Morishita S."/>
            <person name="Kohara Y."/>
        </authorList>
    </citation>
    <scope>NUCLEOTIDE SEQUENCE [LARGE SCALE GENOMIC DNA]</scope>
    <source>
        <strain>Hd-rR</strain>
    </source>
</reference>
<evidence type="ECO:0000256" key="4">
    <source>
        <dbReference type="SAM" id="MobiDB-lite"/>
    </source>
</evidence>
<dbReference type="PANTHER" id="PTHR15367:SF4">
    <property type="entry name" value="DNA-DIRECTED RNA POLYMERASE III SUBUNIT RPC7-LIKE"/>
    <property type="match status" value="1"/>
</dbReference>
<dbReference type="Ensembl" id="ENSORLT00015020119.1">
    <property type="protein sequence ID" value="ENSORLP00015030195.1"/>
    <property type="gene ID" value="ENSORLG00015013774.1"/>
</dbReference>
<dbReference type="GO" id="GO:0005634">
    <property type="term" value="C:nucleus"/>
    <property type="evidence" value="ECO:0007669"/>
    <property type="project" value="UniProtKB-SubCell"/>
</dbReference>
<keyword evidence="3" id="KW-0539">Nucleus</keyword>
<comment type="similarity">
    <text evidence="2">Belongs to the eukaryotic RPC7 RNA polymerase subunit family.</text>
</comment>
<dbReference type="AlphaFoldDB" id="A0A3P9JD24"/>
<organism evidence="5 6">
    <name type="scientific">Oryzias latipes</name>
    <name type="common">Japanese rice fish</name>
    <name type="synonym">Japanese killifish</name>
    <dbReference type="NCBI Taxonomy" id="8090"/>
    <lineage>
        <taxon>Eukaryota</taxon>
        <taxon>Metazoa</taxon>
        <taxon>Chordata</taxon>
        <taxon>Craniata</taxon>
        <taxon>Vertebrata</taxon>
        <taxon>Euteleostomi</taxon>
        <taxon>Actinopterygii</taxon>
        <taxon>Neopterygii</taxon>
        <taxon>Teleostei</taxon>
        <taxon>Neoteleostei</taxon>
        <taxon>Acanthomorphata</taxon>
        <taxon>Ovalentaria</taxon>
        <taxon>Atherinomorphae</taxon>
        <taxon>Beloniformes</taxon>
        <taxon>Adrianichthyidae</taxon>
        <taxon>Oryziinae</taxon>
        <taxon>Oryzias</taxon>
    </lineage>
</organism>
<feature type="compositionally biased region" description="Polar residues" evidence="4">
    <location>
        <begin position="103"/>
        <end position="138"/>
    </location>
</feature>
<sequence length="168" mass="18624">MAGRGRGRRPFGTDPSISRGEGLPPGLQQPTPVFPVMEQKPLPLAGGEEAEYLLALKQDFRGVMKNLPFFIKPAAAQRDVQRYSDKYHSSEQTNKPSCLHVSGFQTGDDSPESCRSTSGGESEKASNPITQYSGYLTDSSEHKPHLKCHSQCLHFQKQTQHSPFSQKY</sequence>
<dbReference type="Pfam" id="PF11705">
    <property type="entry name" value="RNA_pol_3_Rpc31"/>
    <property type="match status" value="1"/>
</dbReference>